<dbReference type="EMBL" id="JAATIQ010000140">
    <property type="protein sequence ID" value="KAF4378008.1"/>
    <property type="molecule type" value="Genomic_DNA"/>
</dbReference>
<evidence type="ECO:0000313" key="2">
    <source>
        <dbReference type="EMBL" id="KAF4378008.1"/>
    </source>
</evidence>
<dbReference type="Proteomes" id="UP000583929">
    <property type="component" value="Unassembled WGS sequence"/>
</dbReference>
<evidence type="ECO:0000313" key="3">
    <source>
        <dbReference type="Proteomes" id="UP000583929"/>
    </source>
</evidence>
<name>A0A7J6G591_CANSA</name>
<keyword evidence="3" id="KW-1185">Reference proteome</keyword>
<keyword evidence="1" id="KW-1133">Transmembrane helix</keyword>
<proteinExistence type="predicted"/>
<keyword evidence="1" id="KW-0472">Membrane</keyword>
<organism evidence="2 3">
    <name type="scientific">Cannabis sativa</name>
    <name type="common">Hemp</name>
    <name type="synonym">Marijuana</name>
    <dbReference type="NCBI Taxonomy" id="3483"/>
    <lineage>
        <taxon>Eukaryota</taxon>
        <taxon>Viridiplantae</taxon>
        <taxon>Streptophyta</taxon>
        <taxon>Embryophyta</taxon>
        <taxon>Tracheophyta</taxon>
        <taxon>Spermatophyta</taxon>
        <taxon>Magnoliopsida</taxon>
        <taxon>eudicotyledons</taxon>
        <taxon>Gunneridae</taxon>
        <taxon>Pentapetalae</taxon>
        <taxon>rosids</taxon>
        <taxon>fabids</taxon>
        <taxon>Rosales</taxon>
        <taxon>Cannabaceae</taxon>
        <taxon>Cannabis</taxon>
    </lineage>
</organism>
<evidence type="ECO:0000256" key="1">
    <source>
        <dbReference type="SAM" id="Phobius"/>
    </source>
</evidence>
<dbReference type="AlphaFoldDB" id="A0A7J6G591"/>
<protein>
    <submittedName>
        <fullName evidence="2">Uncharacterized protein</fullName>
    </submittedName>
</protein>
<sequence length="251" mass="28328">MSNEFDLSSPCLILFFPTSAFHTSPSFLSLYLITPKDIFKFPLYLITPKDIFKFPVLESYERAYTNMVRVQQLSELEEFYLLSLITPRFLWEILLLKVVEPFILGNFLLVRQSGRISQARSTLAAEVLTKQLRVALTKLTIEALNLTIKVFDRSFCQALMIRSTFLQSFNGTGCGGLNSRSTRAHFALDSSPRVPMVILDFEGRPSDEALESRPIGEALRVDPLVSFGPNGTMSPKEFSRDFGHESSGFCS</sequence>
<feature type="transmembrane region" description="Helical" evidence="1">
    <location>
        <begin position="12"/>
        <end position="33"/>
    </location>
</feature>
<gene>
    <name evidence="2" type="ORF">G4B88_004615</name>
</gene>
<accession>A0A7J6G591</accession>
<keyword evidence="1" id="KW-0812">Transmembrane</keyword>
<reference evidence="2 3" key="1">
    <citation type="journal article" date="2020" name="bioRxiv">
        <title>Sequence and annotation of 42 cannabis genomes reveals extensive copy number variation in cannabinoid synthesis and pathogen resistance genes.</title>
        <authorList>
            <person name="Mckernan K.J."/>
            <person name="Helbert Y."/>
            <person name="Kane L.T."/>
            <person name="Ebling H."/>
            <person name="Zhang L."/>
            <person name="Liu B."/>
            <person name="Eaton Z."/>
            <person name="Mclaughlin S."/>
            <person name="Kingan S."/>
            <person name="Baybayan P."/>
            <person name="Concepcion G."/>
            <person name="Jordan M."/>
            <person name="Riva A."/>
            <person name="Barbazuk W."/>
            <person name="Harkins T."/>
        </authorList>
    </citation>
    <scope>NUCLEOTIDE SEQUENCE [LARGE SCALE GENOMIC DNA]</scope>
    <source>
        <strain evidence="3">cv. Jamaican Lion 4</strain>
        <tissue evidence="2">Leaf</tissue>
    </source>
</reference>
<comment type="caution">
    <text evidence="2">The sequence shown here is derived from an EMBL/GenBank/DDBJ whole genome shotgun (WGS) entry which is preliminary data.</text>
</comment>
<feature type="transmembrane region" description="Helical" evidence="1">
    <location>
        <begin position="89"/>
        <end position="110"/>
    </location>
</feature>